<name>A0A7W8HG43_9BURK</name>
<comment type="caution">
    <text evidence="1">The sequence shown here is derived from an EMBL/GenBank/DDBJ whole genome shotgun (WGS) entry which is preliminary data.</text>
</comment>
<keyword evidence="2" id="KW-1185">Reference proteome</keyword>
<proteinExistence type="predicted"/>
<reference evidence="1 2" key="1">
    <citation type="submission" date="2020-08" db="EMBL/GenBank/DDBJ databases">
        <title>Genomic Encyclopedia of Type Strains, Phase IV (KMG-IV): sequencing the most valuable type-strain genomes for metagenomic binning, comparative biology and taxonomic classification.</title>
        <authorList>
            <person name="Goeker M."/>
        </authorList>
    </citation>
    <scope>NUCLEOTIDE SEQUENCE [LARGE SCALE GENOMIC DNA]</scope>
    <source>
        <strain evidence="1 2">DSM 29781</strain>
    </source>
</reference>
<organism evidence="1 2">
    <name type="scientific">Quisquiliibacterium transsilvanicum</name>
    <dbReference type="NCBI Taxonomy" id="1549638"/>
    <lineage>
        <taxon>Bacteria</taxon>
        <taxon>Pseudomonadati</taxon>
        <taxon>Pseudomonadota</taxon>
        <taxon>Betaproteobacteria</taxon>
        <taxon>Burkholderiales</taxon>
        <taxon>Burkholderiaceae</taxon>
        <taxon>Quisquiliibacterium</taxon>
    </lineage>
</organism>
<dbReference type="RefSeq" id="WP_183965575.1">
    <property type="nucleotide sequence ID" value="NZ_BAABEW010000001.1"/>
</dbReference>
<gene>
    <name evidence="1" type="ORF">HNQ70_001318</name>
</gene>
<evidence type="ECO:0000313" key="1">
    <source>
        <dbReference type="EMBL" id="MBB5271308.1"/>
    </source>
</evidence>
<dbReference type="EMBL" id="JACHGB010000003">
    <property type="protein sequence ID" value="MBB5271308.1"/>
    <property type="molecule type" value="Genomic_DNA"/>
</dbReference>
<evidence type="ECO:0000313" key="2">
    <source>
        <dbReference type="Proteomes" id="UP000532440"/>
    </source>
</evidence>
<protein>
    <submittedName>
        <fullName evidence="1">Uncharacterized protein</fullName>
    </submittedName>
</protein>
<sequence>MKDETAHLAPELAITETEWQVIQWLRTQTGCAFAALITAKQKRLFDAFVESLRESPTVH</sequence>
<accession>A0A7W8HG43</accession>
<dbReference type="AlphaFoldDB" id="A0A7W8HG43"/>
<dbReference type="Proteomes" id="UP000532440">
    <property type="component" value="Unassembled WGS sequence"/>
</dbReference>